<dbReference type="GO" id="GO:0016491">
    <property type="term" value="F:oxidoreductase activity"/>
    <property type="evidence" value="ECO:0007669"/>
    <property type="project" value="UniProtKB-KW"/>
</dbReference>
<reference evidence="5 6" key="1">
    <citation type="journal article" date="2015" name="Antonie Van Leeuwenhoek">
        <title>Thioclava indica sp. nov., isolated from surface seawater of the Indian Ocean.</title>
        <authorList>
            <person name="Liu Y."/>
            <person name="Lai Q."/>
            <person name="Du J."/>
            <person name="Xu H."/>
            <person name="Jiang L."/>
            <person name="Shao Z."/>
        </authorList>
    </citation>
    <scope>NUCLEOTIDE SEQUENCE [LARGE SCALE GENOMIC DNA]</scope>
    <source>
        <strain evidence="5 6">DT23-4</strain>
    </source>
</reference>
<keyword evidence="1" id="KW-0560">Oxidoreductase</keyword>
<proteinExistence type="predicted"/>
<dbReference type="EMBL" id="AUNB01000035">
    <property type="protein sequence ID" value="KEO58347.1"/>
    <property type="molecule type" value="Genomic_DNA"/>
</dbReference>
<dbReference type="Pfam" id="PF01232">
    <property type="entry name" value="Mannitol_dh"/>
    <property type="match status" value="1"/>
</dbReference>
<dbReference type="STRING" id="1353528.DT23_16500"/>
<dbReference type="InterPro" id="IPR036291">
    <property type="entry name" value="NAD(P)-bd_dom_sf"/>
</dbReference>
<evidence type="ECO:0000259" key="4">
    <source>
        <dbReference type="Pfam" id="PF08125"/>
    </source>
</evidence>
<dbReference type="PANTHER" id="PTHR30524:SF0">
    <property type="entry name" value="ALTRONATE OXIDOREDUCTASE-RELATED"/>
    <property type="match status" value="1"/>
</dbReference>
<evidence type="ECO:0000313" key="6">
    <source>
        <dbReference type="Proteomes" id="UP000027471"/>
    </source>
</evidence>
<dbReference type="SUPFAM" id="SSF51735">
    <property type="entry name" value="NAD(P)-binding Rossmann-fold domains"/>
    <property type="match status" value="1"/>
</dbReference>
<evidence type="ECO:0008006" key="7">
    <source>
        <dbReference type="Google" id="ProtNLM"/>
    </source>
</evidence>
<dbReference type="PANTHER" id="PTHR30524">
    <property type="entry name" value="MANNITOL-1-PHOSPHATE 5-DEHYDROGENASE"/>
    <property type="match status" value="1"/>
</dbReference>
<evidence type="ECO:0000256" key="1">
    <source>
        <dbReference type="ARBA" id="ARBA00023002"/>
    </source>
</evidence>
<accession>A0A074K9X1</accession>
<name>A0A074K9X1_9RHOB</name>
<dbReference type="Pfam" id="PF08125">
    <property type="entry name" value="Mannitol_dh_C"/>
    <property type="match status" value="1"/>
</dbReference>
<comment type="caution">
    <text evidence="5">The sequence shown here is derived from an EMBL/GenBank/DDBJ whole genome shotgun (WGS) entry which is preliminary data.</text>
</comment>
<keyword evidence="6" id="KW-1185">Reference proteome</keyword>
<dbReference type="Proteomes" id="UP000027471">
    <property type="component" value="Unassembled WGS sequence"/>
</dbReference>
<evidence type="ECO:0000256" key="2">
    <source>
        <dbReference type="ARBA" id="ARBA00023027"/>
    </source>
</evidence>
<gene>
    <name evidence="5" type="ORF">DT23_16500</name>
</gene>
<dbReference type="AlphaFoldDB" id="A0A074K9X1"/>
<keyword evidence="2" id="KW-0520">NAD</keyword>
<feature type="domain" description="Mannitol dehydrogenase N-terminal" evidence="3">
    <location>
        <begin position="6"/>
        <end position="219"/>
    </location>
</feature>
<feature type="domain" description="Mannitol dehydrogenase C-terminal" evidence="4">
    <location>
        <begin position="237"/>
        <end position="351"/>
    </location>
</feature>
<evidence type="ECO:0000259" key="3">
    <source>
        <dbReference type="Pfam" id="PF01232"/>
    </source>
</evidence>
<dbReference type="InterPro" id="IPR013328">
    <property type="entry name" value="6PGD_dom2"/>
</dbReference>
<dbReference type="InterPro" id="IPR013131">
    <property type="entry name" value="Mannitol_DH_N"/>
</dbReference>
<dbReference type="eggNOG" id="COG0246">
    <property type="taxonomic scope" value="Bacteria"/>
</dbReference>
<evidence type="ECO:0000313" key="5">
    <source>
        <dbReference type="EMBL" id="KEO58347.1"/>
    </source>
</evidence>
<organism evidence="5 6">
    <name type="scientific">Thioclava indica</name>
    <dbReference type="NCBI Taxonomy" id="1353528"/>
    <lineage>
        <taxon>Bacteria</taxon>
        <taxon>Pseudomonadati</taxon>
        <taxon>Pseudomonadota</taxon>
        <taxon>Alphaproteobacteria</taxon>
        <taxon>Rhodobacterales</taxon>
        <taxon>Paracoccaceae</taxon>
        <taxon>Thioclava</taxon>
    </lineage>
</organism>
<dbReference type="InterPro" id="IPR013118">
    <property type="entry name" value="Mannitol_DH_C"/>
</dbReference>
<dbReference type="Gene3D" id="1.10.1040.10">
    <property type="entry name" value="N-(1-d-carboxylethyl)-l-norvaline Dehydrogenase, domain 2"/>
    <property type="match status" value="1"/>
</dbReference>
<dbReference type="OrthoDB" id="271711at2"/>
<sequence length="368" mass="40088">MSTTPIVQFGTSRFLQAHVDLFVSDALARGAALGPISVVQSSGDPSRSRRLAALAKGYEVRVRGLSGGQSCDESRQVSSITRALSLGQDFDTVQRIITDEAQIILSNTADAGFQPQAVDRAPQYDPAMSYPAKLAHLLRTRFHAGGSAPQIMPTELVQNNGDVLKSLVLTAAAQMETPYRLWLEQEVIWVNSLVDRIVSEPLDPAGAVAEPYALWAIEAQPGLVMPCEHPAIQVVADLGPIERRKLFVLNLGHSWMVADWLARGRQGARFVRDVMADPAQAARLSQLYNHEVLPAFTAAGEGDGIAEYIAVTKDRFANPFLDHKLEDIAQNHTEKLQRRIGAFLEWAREHGDTSAKPQLAAALKGDIA</sequence>
<protein>
    <recommendedName>
        <fullName evidence="7">Mannitol dehydrogenase C-terminal domain-containing protein</fullName>
    </recommendedName>
</protein>
<dbReference type="InterPro" id="IPR008927">
    <property type="entry name" value="6-PGluconate_DH-like_C_sf"/>
</dbReference>
<dbReference type="RefSeq" id="WP_038131428.1">
    <property type="nucleotide sequence ID" value="NZ_AUNB01000035.1"/>
</dbReference>
<dbReference type="SUPFAM" id="SSF48179">
    <property type="entry name" value="6-phosphogluconate dehydrogenase C-terminal domain-like"/>
    <property type="match status" value="1"/>
</dbReference>
<dbReference type="Gene3D" id="3.40.50.720">
    <property type="entry name" value="NAD(P)-binding Rossmann-like Domain"/>
    <property type="match status" value="1"/>
</dbReference>